<keyword evidence="4 7" id="KW-0456">Lyase</keyword>
<dbReference type="InterPro" id="IPR015890">
    <property type="entry name" value="Chorismate_C"/>
</dbReference>
<proteinExistence type="predicted"/>
<protein>
    <submittedName>
        <fullName evidence="7">Chorismate-binding domain-containing protein</fullName>
        <ecNumber evidence="7">4.1.3.-</ecNumber>
    </submittedName>
</protein>
<feature type="domain" description="Chorismate-utilising enzyme C-terminal" evidence="6">
    <location>
        <begin position="402"/>
        <end position="653"/>
    </location>
</feature>
<dbReference type="PANTHER" id="PTHR11236">
    <property type="entry name" value="AMINOBENZOATE/ANTHRANILATE SYNTHASE"/>
    <property type="match status" value="1"/>
</dbReference>
<evidence type="ECO:0000256" key="1">
    <source>
        <dbReference type="ARBA" id="ARBA00001946"/>
    </source>
</evidence>
<evidence type="ECO:0000256" key="3">
    <source>
        <dbReference type="ARBA" id="ARBA00022842"/>
    </source>
</evidence>
<dbReference type="EMBL" id="CVMG01000013">
    <property type="protein sequence ID" value="CRG50496.1"/>
    <property type="molecule type" value="Genomic_DNA"/>
</dbReference>
<evidence type="ECO:0000313" key="7">
    <source>
        <dbReference type="EMBL" id="CRG50496.1"/>
    </source>
</evidence>
<organism evidence="7 8">
    <name type="scientific">Yersinia wautersii</name>
    <dbReference type="NCBI Taxonomy" id="1341643"/>
    <lineage>
        <taxon>Bacteria</taxon>
        <taxon>Pseudomonadati</taxon>
        <taxon>Pseudomonadota</taxon>
        <taxon>Gammaproteobacteria</taxon>
        <taxon>Enterobacterales</taxon>
        <taxon>Yersiniaceae</taxon>
        <taxon>Yersinia</taxon>
    </lineage>
</organism>
<accession>A0ABM9TFM4</accession>
<name>A0ABM9TFM4_9GAMM</name>
<reference evidence="7 8" key="1">
    <citation type="submission" date="2015-03" db="EMBL/GenBank/DDBJ databases">
        <authorList>
            <consortium name="Pathogen Informatics"/>
            <person name="Murphy D."/>
        </authorList>
    </citation>
    <scope>NUCLEOTIDE SEQUENCE [LARGE SCALE GENOMIC DNA]</scope>
    <source>
        <strain evidence="7 8">WP-931201</strain>
    </source>
</reference>
<dbReference type="Proteomes" id="UP000047420">
    <property type="component" value="Unassembled WGS sequence"/>
</dbReference>
<comment type="caution">
    <text evidence="7">The sequence shown here is derived from an EMBL/GenBank/DDBJ whole genome shotgun (WGS) entry which is preliminary data.</text>
</comment>
<dbReference type="Pfam" id="PF00425">
    <property type="entry name" value="Chorismate_bind"/>
    <property type="match status" value="1"/>
</dbReference>
<feature type="region of interest" description="Disordered" evidence="5">
    <location>
        <begin position="353"/>
        <end position="386"/>
    </location>
</feature>
<dbReference type="SUPFAM" id="SSF56322">
    <property type="entry name" value="ADC synthase"/>
    <property type="match status" value="1"/>
</dbReference>
<dbReference type="GO" id="GO:0016829">
    <property type="term" value="F:lyase activity"/>
    <property type="evidence" value="ECO:0007669"/>
    <property type="project" value="UniProtKB-KW"/>
</dbReference>
<dbReference type="InterPro" id="IPR019999">
    <property type="entry name" value="Anth_synth_I-like"/>
</dbReference>
<evidence type="ECO:0000256" key="4">
    <source>
        <dbReference type="ARBA" id="ARBA00023239"/>
    </source>
</evidence>
<keyword evidence="8" id="KW-1185">Reference proteome</keyword>
<evidence type="ECO:0000313" key="8">
    <source>
        <dbReference type="Proteomes" id="UP000047420"/>
    </source>
</evidence>
<evidence type="ECO:0000256" key="5">
    <source>
        <dbReference type="SAM" id="MobiDB-lite"/>
    </source>
</evidence>
<keyword evidence="3" id="KW-0460">Magnesium</keyword>
<evidence type="ECO:0000259" key="6">
    <source>
        <dbReference type="Pfam" id="PF00425"/>
    </source>
</evidence>
<gene>
    <name evidence="7" type="primary">mbtI</name>
    <name evidence="7" type="ORF">ERS008478_02065</name>
</gene>
<dbReference type="EC" id="4.1.3.-" evidence="7"/>
<dbReference type="Gene3D" id="3.60.120.10">
    <property type="entry name" value="Anthranilate synthase"/>
    <property type="match status" value="1"/>
</dbReference>
<evidence type="ECO:0000256" key="2">
    <source>
        <dbReference type="ARBA" id="ARBA00022723"/>
    </source>
</evidence>
<feature type="compositionally biased region" description="Basic and acidic residues" evidence="5">
    <location>
        <begin position="354"/>
        <end position="365"/>
    </location>
</feature>
<dbReference type="InterPro" id="IPR005801">
    <property type="entry name" value="ADC_synthase"/>
</dbReference>
<dbReference type="PANTHER" id="PTHR11236:SF48">
    <property type="entry name" value="ISOCHORISMATE SYNTHASE MENF"/>
    <property type="match status" value="1"/>
</dbReference>
<sequence length="671" mass="75270">MVLIKSTPLELTRRKNRPPSLFTYTYTYTYTSQVIPSSLSFTQAIETTEMVRPQPWDKNHLSRWPLLHVALILPDIRRYQQQYGILPNRLKHITGWPLPPFGRIDSQNLSAQAREPLPEGVTSPMPCSGEPLYYVQCQQTICATPLSMATKLVQRYQEGAHDIPHSRSGSEGYSSLTDNEEWQPYAIYEKDGEFSVGIGLAALITVYPNYVHIRYQQQNDHGDSFSGEQFQERVWLSPDIVGNISSALASIPIKEWRAYGLSQLELVYLFHNPAYHAAPGTALLQIFLPLHEYRLNRGSAIIRSLLPSHLPQLLTMLHQCDSDQYNNAPAINKSSIYKSSICEASIYGQSTHEPPIHELPIHEQPGDEYDENNQRDHNQDSHMQTQVERSAIEMQIRQTDPAIFCDRVTKTVNEIRQGKYQKAILSHQIPLPDNINLLASYQRGRINNTSARSYAYRMQGFELMGFSSKTAVTVSANGCLSTQLLTDTHALSPDQTQSVPLHHELWVNTKDIAEHTSSILAVVATLTPICVPDSVATAPYMKVLTRDKVQCLATSLQGQLQKGISHWQAIQSLYPVAIAAGIPKDHLMQETLAHELGSWEAYSSSVLMVDSNGALDATLISGSLSRKNKRLGLRAGTEITHQADPLLKLEETHETLIAIARYLVLQTAMTD</sequence>
<comment type="cofactor">
    <cofactor evidence="1">
        <name>Mg(2+)</name>
        <dbReference type="ChEBI" id="CHEBI:18420"/>
    </cofactor>
</comment>
<keyword evidence="2" id="KW-0479">Metal-binding</keyword>